<reference evidence="3" key="1">
    <citation type="journal article" date="2019" name="Int. J. Syst. Evol. Microbiol.">
        <title>The Global Catalogue of Microorganisms (GCM) 10K type strain sequencing project: providing services to taxonomists for standard genome sequencing and annotation.</title>
        <authorList>
            <consortium name="The Broad Institute Genomics Platform"/>
            <consortium name="The Broad Institute Genome Sequencing Center for Infectious Disease"/>
            <person name="Wu L."/>
            <person name="Ma J."/>
        </authorList>
    </citation>
    <scope>NUCLEOTIDE SEQUENCE [LARGE SCALE GENOMIC DNA]</scope>
    <source>
        <strain evidence="3">CCUG 55995</strain>
    </source>
</reference>
<dbReference type="Pfam" id="PF13480">
    <property type="entry name" value="Acetyltransf_6"/>
    <property type="match status" value="1"/>
</dbReference>
<dbReference type="PANTHER" id="PTHR36174:SF1">
    <property type="entry name" value="LIPID II:GLYCINE GLYCYLTRANSFERASE"/>
    <property type="match status" value="1"/>
</dbReference>
<evidence type="ECO:0000313" key="3">
    <source>
        <dbReference type="Proteomes" id="UP001595952"/>
    </source>
</evidence>
<sequence length="349" mass="39122">MIEFITEQVAWQQALNEVGGYDFYHTHDYHQLEQKPGETATLLRFREEGTLILLPLLLRPLPSALGRPDLHDATSVYGYAGPLAQGDTAAVEAAFQQMLETALRERGVVTVFSRLHPLLDHSAVLTGLGEVFTTGVTVSLDLTEPPEAQRAAYRRDTKYNLNKLRRGGVECRELPWAEYGDVFVSIYDETMRRVEAQSSYFFPRAYYDRLFEMEGVETRLFGCIQNGEVVCAGLFTFCQGIVQYHLSGTRDAALSMGPSRLMLDTVRLWGMERGAQVLHLGGGVGGQRDSLFEFKAGFSKREHAFKLWRWVVDPRIYADLCLASLCPPESSFFPAYRAPAPVTMESTGA</sequence>
<accession>A0ABV9IEF2</accession>
<dbReference type="PANTHER" id="PTHR36174">
    <property type="entry name" value="LIPID II:GLYCINE GLYCYLTRANSFERASE"/>
    <property type="match status" value="1"/>
</dbReference>
<keyword evidence="3" id="KW-1185">Reference proteome</keyword>
<gene>
    <name evidence="2" type="ORF">ACFO0D_16740</name>
</gene>
<dbReference type="InterPro" id="IPR038740">
    <property type="entry name" value="BioF2-like_GNAT_dom"/>
</dbReference>
<dbReference type="RefSeq" id="WP_380062962.1">
    <property type="nucleotide sequence ID" value="NZ_JBHSEI010000011.1"/>
</dbReference>
<evidence type="ECO:0000259" key="1">
    <source>
        <dbReference type="Pfam" id="PF13480"/>
    </source>
</evidence>
<comment type="caution">
    <text evidence="2">The sequence shown here is derived from an EMBL/GenBank/DDBJ whole genome shotgun (WGS) entry which is preliminary data.</text>
</comment>
<dbReference type="EC" id="2.3.1.-" evidence="2"/>
<proteinExistence type="predicted"/>
<dbReference type="GO" id="GO:0016746">
    <property type="term" value="F:acyltransferase activity"/>
    <property type="evidence" value="ECO:0007669"/>
    <property type="project" value="UniProtKB-KW"/>
</dbReference>
<dbReference type="InterPro" id="IPR050644">
    <property type="entry name" value="PG_Glycine_Bridge_Synth"/>
</dbReference>
<keyword evidence="2" id="KW-0808">Transferase</keyword>
<dbReference type="Proteomes" id="UP001595952">
    <property type="component" value="Unassembled WGS sequence"/>
</dbReference>
<dbReference type="Gene3D" id="3.40.630.30">
    <property type="match status" value="1"/>
</dbReference>
<protein>
    <submittedName>
        <fullName evidence="2">GNAT family N-acetyltransferase</fullName>
        <ecNumber evidence="2">2.3.1.-</ecNumber>
    </submittedName>
</protein>
<name>A0ABV9IEF2_9DEIO</name>
<feature type="domain" description="BioF2-like acetyltransferase" evidence="1">
    <location>
        <begin position="153"/>
        <end position="283"/>
    </location>
</feature>
<dbReference type="InterPro" id="IPR016181">
    <property type="entry name" value="Acyl_CoA_acyltransferase"/>
</dbReference>
<keyword evidence="2" id="KW-0012">Acyltransferase</keyword>
<dbReference type="EMBL" id="JBHSEI010000011">
    <property type="protein sequence ID" value="MFC4639976.1"/>
    <property type="molecule type" value="Genomic_DNA"/>
</dbReference>
<organism evidence="2 3">
    <name type="scientific">Deinococcus hohokamensis</name>
    <dbReference type="NCBI Taxonomy" id="309883"/>
    <lineage>
        <taxon>Bacteria</taxon>
        <taxon>Thermotogati</taxon>
        <taxon>Deinococcota</taxon>
        <taxon>Deinococci</taxon>
        <taxon>Deinococcales</taxon>
        <taxon>Deinococcaceae</taxon>
        <taxon>Deinococcus</taxon>
    </lineage>
</organism>
<dbReference type="SUPFAM" id="SSF55729">
    <property type="entry name" value="Acyl-CoA N-acyltransferases (Nat)"/>
    <property type="match status" value="1"/>
</dbReference>
<evidence type="ECO:0000313" key="2">
    <source>
        <dbReference type="EMBL" id="MFC4639976.1"/>
    </source>
</evidence>